<dbReference type="OrthoDB" id="7355053at2"/>
<organism evidence="3 4">
    <name type="scientific">Pararhodobacter aggregans</name>
    <dbReference type="NCBI Taxonomy" id="404875"/>
    <lineage>
        <taxon>Bacteria</taxon>
        <taxon>Pseudomonadati</taxon>
        <taxon>Pseudomonadota</taxon>
        <taxon>Alphaproteobacteria</taxon>
        <taxon>Rhodobacterales</taxon>
        <taxon>Paracoccaceae</taxon>
        <taxon>Pararhodobacter</taxon>
    </lineage>
</organism>
<evidence type="ECO:0000256" key="2">
    <source>
        <dbReference type="SAM" id="Phobius"/>
    </source>
</evidence>
<feature type="transmembrane region" description="Helical" evidence="2">
    <location>
        <begin position="105"/>
        <end position="120"/>
    </location>
</feature>
<protein>
    <submittedName>
        <fullName evidence="3">Methionine synthase I</fullName>
    </submittedName>
</protein>
<evidence type="ECO:0000313" key="4">
    <source>
        <dbReference type="Proteomes" id="UP000244810"/>
    </source>
</evidence>
<gene>
    <name evidence="3" type="ORF">DDE23_06495</name>
</gene>
<dbReference type="Pfam" id="PF11351">
    <property type="entry name" value="GTA_holin_3TM"/>
    <property type="match status" value="1"/>
</dbReference>
<dbReference type="Proteomes" id="UP000244810">
    <property type="component" value="Unassembled WGS sequence"/>
</dbReference>
<evidence type="ECO:0000313" key="3">
    <source>
        <dbReference type="EMBL" id="PVE48822.1"/>
    </source>
</evidence>
<reference evidence="3 4" key="1">
    <citation type="journal article" date="2011" name="Syst. Appl. Microbiol.">
        <title>Defluviimonas denitrificans gen. nov., sp. nov., and Pararhodobacter aggregans gen. nov., sp. nov., non-phototrophic Rhodobacteraceae from the biofilter of a marine aquaculture.</title>
        <authorList>
            <person name="Foesel B.U."/>
            <person name="Drake H.L."/>
            <person name="Schramm A."/>
        </authorList>
    </citation>
    <scope>NUCLEOTIDE SEQUENCE [LARGE SCALE GENOMIC DNA]</scope>
    <source>
        <strain evidence="3 4">D1-19</strain>
    </source>
</reference>
<name>A0A2T7UVW5_9RHOB</name>
<sequence>MARALFLRGGAAEIGRVGTDLAEVFRPNATRQMELSHDAFTAAQQAYAAEFQLARQGWFDGFVNGLNRLPRPLLALATPALFAYAMVDPAGFSLRMQGLATVPEPLWWLLGAVVAFYFGARETHYRRALRPPEPVAAPLPEAPPAATRNPALDAWLEEGRRGQ</sequence>
<comment type="caution">
    <text evidence="3">The sequence shown here is derived from an EMBL/GenBank/DDBJ whole genome shotgun (WGS) entry which is preliminary data.</text>
</comment>
<dbReference type="EMBL" id="QDDR01000002">
    <property type="protein sequence ID" value="PVE48822.1"/>
    <property type="molecule type" value="Genomic_DNA"/>
</dbReference>
<keyword evidence="4" id="KW-1185">Reference proteome</keyword>
<keyword evidence="2" id="KW-0812">Transmembrane</keyword>
<dbReference type="AlphaFoldDB" id="A0A2T7UVW5"/>
<proteinExistence type="predicted"/>
<keyword evidence="2" id="KW-1133">Transmembrane helix</keyword>
<evidence type="ECO:0000256" key="1">
    <source>
        <dbReference type="SAM" id="MobiDB-lite"/>
    </source>
</evidence>
<dbReference type="InterPro" id="IPR021497">
    <property type="entry name" value="GTA_holin_3TM"/>
</dbReference>
<keyword evidence="2" id="KW-0472">Membrane</keyword>
<feature type="region of interest" description="Disordered" evidence="1">
    <location>
        <begin position="136"/>
        <end position="163"/>
    </location>
</feature>
<accession>A0A2T7UVW5</accession>